<organism evidence="2 3">
    <name type="scientific">Pontibacter lucknowensis</name>
    <dbReference type="NCBI Taxonomy" id="1077936"/>
    <lineage>
        <taxon>Bacteria</taxon>
        <taxon>Pseudomonadati</taxon>
        <taxon>Bacteroidota</taxon>
        <taxon>Cytophagia</taxon>
        <taxon>Cytophagales</taxon>
        <taxon>Hymenobacteraceae</taxon>
        <taxon>Pontibacter</taxon>
    </lineage>
</organism>
<evidence type="ECO:0000256" key="1">
    <source>
        <dbReference type="SAM" id="Phobius"/>
    </source>
</evidence>
<accession>A0A1N6Y1C9</accession>
<sequence length="141" mass="16143">MSIIKTLGSIIYRLHQYLDAATFRETKRGATWSISSCIEILQVWLLLSCLLYYAVNTTEELVPSQLQVPIFSAVIFTLTLVNYVLLEQRWPWGKLFKIFLASSAPKNNPASALGWLLALLVVVNVLFSYFLLSNIDWAHYR</sequence>
<dbReference type="AlphaFoldDB" id="A0A1N6Y1C9"/>
<reference evidence="3" key="1">
    <citation type="submission" date="2017-01" db="EMBL/GenBank/DDBJ databases">
        <authorList>
            <person name="Varghese N."/>
            <person name="Submissions S."/>
        </authorList>
    </citation>
    <scope>NUCLEOTIDE SEQUENCE [LARGE SCALE GENOMIC DNA]</scope>
    <source>
        <strain evidence="3">DM9</strain>
    </source>
</reference>
<keyword evidence="3" id="KW-1185">Reference proteome</keyword>
<keyword evidence="1" id="KW-1133">Transmembrane helix</keyword>
<feature type="transmembrane region" description="Helical" evidence="1">
    <location>
        <begin position="112"/>
        <end position="132"/>
    </location>
</feature>
<name>A0A1N6Y1C9_9BACT</name>
<evidence type="ECO:0000313" key="2">
    <source>
        <dbReference type="EMBL" id="SIR08378.1"/>
    </source>
</evidence>
<dbReference type="RefSeq" id="WP_076422146.1">
    <property type="nucleotide sequence ID" value="NZ_FTNM01000003.1"/>
</dbReference>
<gene>
    <name evidence="2" type="ORF">SAMN05421545_2200</name>
</gene>
<keyword evidence="1" id="KW-0812">Transmembrane</keyword>
<dbReference type="EMBL" id="FTNM01000003">
    <property type="protein sequence ID" value="SIR08378.1"/>
    <property type="molecule type" value="Genomic_DNA"/>
</dbReference>
<dbReference type="Proteomes" id="UP000185924">
    <property type="component" value="Unassembled WGS sequence"/>
</dbReference>
<keyword evidence="1" id="KW-0472">Membrane</keyword>
<feature type="transmembrane region" description="Helical" evidence="1">
    <location>
        <begin position="66"/>
        <end position="86"/>
    </location>
</feature>
<proteinExistence type="predicted"/>
<evidence type="ECO:0000313" key="3">
    <source>
        <dbReference type="Proteomes" id="UP000185924"/>
    </source>
</evidence>
<protein>
    <submittedName>
        <fullName evidence="2">Uncharacterized protein</fullName>
    </submittedName>
</protein>
<feature type="transmembrane region" description="Helical" evidence="1">
    <location>
        <begin position="32"/>
        <end position="54"/>
    </location>
</feature>